<dbReference type="AlphaFoldDB" id="A0AAD4LIM0"/>
<evidence type="ECO:0000313" key="3">
    <source>
        <dbReference type="Proteomes" id="UP001201163"/>
    </source>
</evidence>
<dbReference type="GO" id="GO:0005743">
    <property type="term" value="C:mitochondrial inner membrane"/>
    <property type="evidence" value="ECO:0007669"/>
    <property type="project" value="TreeGrafter"/>
</dbReference>
<dbReference type="EMBL" id="JAKELL010000014">
    <property type="protein sequence ID" value="KAH8994513.1"/>
    <property type="molecule type" value="Genomic_DNA"/>
</dbReference>
<comment type="caution">
    <text evidence="2">The sequence shown here is derived from an EMBL/GenBank/DDBJ whole genome shotgun (WGS) entry which is preliminary data.</text>
</comment>
<dbReference type="InterPro" id="IPR036188">
    <property type="entry name" value="FAD/NAD-bd_sf"/>
</dbReference>
<keyword evidence="3" id="KW-1185">Reference proteome</keyword>
<dbReference type="PANTHER" id="PTHR42923">
    <property type="entry name" value="PROTOPORPHYRINOGEN OXIDASE"/>
    <property type="match status" value="1"/>
</dbReference>
<accession>A0AAD4LIM0</accession>
<protein>
    <submittedName>
        <fullName evidence="2">FAD/NAD(P)-binding domain-containing protein</fullName>
    </submittedName>
</protein>
<feature type="domain" description="Amine oxidase" evidence="1">
    <location>
        <begin position="17"/>
        <end position="476"/>
    </location>
</feature>
<organism evidence="2 3">
    <name type="scientific">Lactarius akahatsu</name>
    <dbReference type="NCBI Taxonomy" id="416441"/>
    <lineage>
        <taxon>Eukaryota</taxon>
        <taxon>Fungi</taxon>
        <taxon>Dikarya</taxon>
        <taxon>Basidiomycota</taxon>
        <taxon>Agaricomycotina</taxon>
        <taxon>Agaricomycetes</taxon>
        <taxon>Russulales</taxon>
        <taxon>Russulaceae</taxon>
        <taxon>Lactarius</taxon>
    </lineage>
</organism>
<proteinExistence type="predicted"/>
<evidence type="ECO:0000313" key="2">
    <source>
        <dbReference type="EMBL" id="KAH8994513.1"/>
    </source>
</evidence>
<name>A0AAD4LIM0_9AGAM</name>
<gene>
    <name evidence="2" type="ORF">EDB92DRAFT_1975302</name>
</gene>
<dbReference type="Proteomes" id="UP001201163">
    <property type="component" value="Unassembled WGS sequence"/>
</dbReference>
<dbReference type="GO" id="GO:0004729">
    <property type="term" value="F:oxygen-dependent protoporphyrinogen oxidase activity"/>
    <property type="evidence" value="ECO:0007669"/>
    <property type="project" value="TreeGrafter"/>
</dbReference>
<reference evidence="2" key="1">
    <citation type="submission" date="2022-01" db="EMBL/GenBank/DDBJ databases">
        <title>Comparative genomics reveals a dynamic genome evolution in the ectomycorrhizal milk-cap (Lactarius) mushrooms.</title>
        <authorList>
            <consortium name="DOE Joint Genome Institute"/>
            <person name="Lebreton A."/>
            <person name="Tang N."/>
            <person name="Kuo A."/>
            <person name="LaButti K."/>
            <person name="Drula E."/>
            <person name="Barry K."/>
            <person name="Clum A."/>
            <person name="Lipzen A."/>
            <person name="Mousain D."/>
            <person name="Ng V."/>
            <person name="Wang R."/>
            <person name="Wang X."/>
            <person name="Dai Y."/>
            <person name="Henrissat B."/>
            <person name="Grigoriev I.V."/>
            <person name="Guerin-Laguette A."/>
            <person name="Yu F."/>
            <person name="Martin F.M."/>
        </authorList>
    </citation>
    <scope>NUCLEOTIDE SEQUENCE</scope>
    <source>
        <strain evidence="2">QP</strain>
    </source>
</reference>
<dbReference type="InterPro" id="IPR050464">
    <property type="entry name" value="Zeta_carotene_desat/Oxidored"/>
</dbReference>
<dbReference type="Gene3D" id="3.50.50.60">
    <property type="entry name" value="FAD/NAD(P)-binding domain"/>
    <property type="match status" value="2"/>
</dbReference>
<dbReference type="PANTHER" id="PTHR42923:SF3">
    <property type="entry name" value="PROTOPORPHYRINOGEN OXIDASE"/>
    <property type="match status" value="1"/>
</dbReference>
<evidence type="ECO:0000259" key="1">
    <source>
        <dbReference type="Pfam" id="PF01593"/>
    </source>
</evidence>
<dbReference type="Pfam" id="PF01593">
    <property type="entry name" value="Amino_oxidase"/>
    <property type="match status" value="1"/>
</dbReference>
<sequence length="483" mass="51529">MLSDRPSCHVVILGGGITGLSAAFHLACKQPNVSITLVEKNARFGGWIRSERVEVRDDDGNLGNVLLEAGPRTIRPNSKSILELIYLLDLRSEVLFTPRASPAGRNRFLHVPPAPGLQALPSSLLSALTLPLGRLVLKSALSEPFIPANKPHPPQNDDDDDALVHGIYAADSRRLSVRAAFPTLRASERRGNGSVMWGELGPPAWFGRAAGATDGEDGEWETDGDREWDARIAAAAVLSFRGGMETLVRALVKALRGFPNVTLRGDTAVRGIRERDDEAHSVFEVHLVGADEPLKATHIISALPLPVLHSVLATSENTSPLPHLLANPHSTVTVLNLVFAAPPAPRSLHPPWLRLPRPPPRAGQDDGEFVKMTAMLGGPHASSSSSSDSALLASVLPLISAQLGGSDPLPAPVHYAVHRNVESIPTYLVGHTARMKELRKALRERWGGRLEVVGAGVGGVSVADCVKAGRHAAHQVATHIEAA</sequence>
<dbReference type="InterPro" id="IPR002937">
    <property type="entry name" value="Amino_oxidase"/>
</dbReference>
<dbReference type="SUPFAM" id="SSF51905">
    <property type="entry name" value="FAD/NAD(P)-binding domain"/>
    <property type="match status" value="1"/>
</dbReference>